<feature type="transmembrane region" description="Helical" evidence="1">
    <location>
        <begin position="40"/>
        <end position="62"/>
    </location>
</feature>
<name>A0A386H262_9CLOT</name>
<reference evidence="2 3" key="1">
    <citation type="journal article" date="2019" name="Int. J. Syst. Evol. Microbiol.">
        <title>Clostridium fermenticellae sp. nov., isolated from the mud in a fermentation cellar for the production of the Chinese liquor, baijiu.</title>
        <authorList>
            <person name="Xu P.X."/>
            <person name="Chai L.J."/>
            <person name="Qiu T."/>
            <person name="Zhang X.J."/>
            <person name="Lu Z.M."/>
            <person name="Xiao C."/>
            <person name="Wang S.T."/>
            <person name="Shen C.H."/>
            <person name="Shi J.S."/>
            <person name="Xu Z.H."/>
        </authorList>
    </citation>
    <scope>NUCLEOTIDE SEQUENCE [LARGE SCALE GENOMIC DNA]</scope>
    <source>
        <strain evidence="2 3">JN500901</strain>
    </source>
</reference>
<dbReference type="Proteomes" id="UP000266301">
    <property type="component" value="Chromosome"/>
</dbReference>
<dbReference type="EMBL" id="CP032416">
    <property type="protein sequence ID" value="AYD39635.1"/>
    <property type="molecule type" value="Genomic_DNA"/>
</dbReference>
<keyword evidence="3" id="KW-1185">Reference proteome</keyword>
<accession>A0A386H262</accession>
<dbReference type="OrthoDB" id="2873256at2"/>
<protein>
    <submittedName>
        <fullName evidence="2">Uncharacterized protein</fullName>
    </submittedName>
</protein>
<dbReference type="KEGG" id="cfer:D4Z93_03505"/>
<evidence type="ECO:0000313" key="3">
    <source>
        <dbReference type="Proteomes" id="UP000266301"/>
    </source>
</evidence>
<organism evidence="2 3">
    <name type="scientific">Clostridium fermenticellae</name>
    <dbReference type="NCBI Taxonomy" id="2068654"/>
    <lineage>
        <taxon>Bacteria</taxon>
        <taxon>Bacillati</taxon>
        <taxon>Bacillota</taxon>
        <taxon>Clostridia</taxon>
        <taxon>Eubacteriales</taxon>
        <taxon>Clostridiaceae</taxon>
        <taxon>Clostridium</taxon>
    </lineage>
</organism>
<sequence>MIPELALSVTGFIPLYIMMISMYLYSYLFGTIWETTKKDIILTILIIILIQFISSIVVNCYIKGKESSRISENEITFKNIREDKKAYVNYMMTYLVPLLTFDLDKINGFYILYTNILIIMFVIMNGKAENFNFNIFLWIKGYSVYKGVNIDGCDKVLLIKKKKFSNIKANHTKYRFVSFGGSNDIYLCKRYNVNK</sequence>
<feature type="transmembrane region" description="Helical" evidence="1">
    <location>
        <begin position="109"/>
        <end position="126"/>
    </location>
</feature>
<dbReference type="AlphaFoldDB" id="A0A386H262"/>
<proteinExistence type="predicted"/>
<evidence type="ECO:0000313" key="2">
    <source>
        <dbReference type="EMBL" id="AYD39635.1"/>
    </source>
</evidence>
<dbReference type="RefSeq" id="WP_119970422.1">
    <property type="nucleotide sequence ID" value="NZ_CP032416.1"/>
</dbReference>
<keyword evidence="1" id="KW-1133">Transmembrane helix</keyword>
<keyword evidence="1" id="KW-0812">Transmembrane</keyword>
<feature type="transmembrane region" description="Helical" evidence="1">
    <location>
        <begin position="7"/>
        <end position="28"/>
    </location>
</feature>
<keyword evidence="1" id="KW-0472">Membrane</keyword>
<feature type="transmembrane region" description="Helical" evidence="1">
    <location>
        <begin position="86"/>
        <end position="103"/>
    </location>
</feature>
<gene>
    <name evidence="2" type="ORF">D4Z93_03505</name>
</gene>
<evidence type="ECO:0000256" key="1">
    <source>
        <dbReference type="SAM" id="Phobius"/>
    </source>
</evidence>